<sequence>MKPSHRPRKPATDVIVWERAAAHYRRITQRDRRPGVKIWAAGRAQECAANMRAAQREAA</sequence>
<dbReference type="EMBL" id="JANGSQ010000108">
    <property type="protein sequence ID" value="MCW4591527.1"/>
    <property type="molecule type" value="Genomic_DNA"/>
</dbReference>
<evidence type="ECO:0000313" key="1">
    <source>
        <dbReference type="EMBL" id="MCW4591527.1"/>
    </source>
</evidence>
<dbReference type="Proteomes" id="UP001526337">
    <property type="component" value="Unassembled WGS sequence"/>
</dbReference>
<organism evidence="1 2">
    <name type="scientific">Gluconacetobacter entanii</name>
    <dbReference type="NCBI Taxonomy" id="108528"/>
    <lineage>
        <taxon>Bacteria</taxon>
        <taxon>Pseudomonadati</taxon>
        <taxon>Pseudomonadota</taxon>
        <taxon>Alphaproteobacteria</taxon>
        <taxon>Acetobacterales</taxon>
        <taxon>Acetobacteraceae</taxon>
        <taxon>Gluconacetobacter</taxon>
    </lineage>
</organism>
<gene>
    <name evidence="1" type="ORF">NO263_13145</name>
</gene>
<proteinExistence type="predicted"/>
<reference evidence="1 2" key="1">
    <citation type="submission" date="2022-07" db="EMBL/GenBank/DDBJ databases">
        <title>Genome stability of Gluconacetobacter entanii AV429.</title>
        <authorList>
            <person name="Trcek J."/>
            <person name="Cepec E."/>
        </authorList>
    </citation>
    <scope>NUCLEOTIDE SEQUENCE [LARGE SCALE GENOMIC DNA]</scope>
    <source>
        <strain evidence="1 2">AV429_2022</strain>
    </source>
</reference>
<protein>
    <submittedName>
        <fullName evidence="1">Uncharacterized protein</fullName>
    </submittedName>
</protein>
<keyword evidence="2" id="KW-1185">Reference proteome</keyword>
<name>A0ABT3K7Y7_9PROT</name>
<evidence type="ECO:0000313" key="2">
    <source>
        <dbReference type="Proteomes" id="UP001526337"/>
    </source>
</evidence>
<comment type="caution">
    <text evidence="1">The sequence shown here is derived from an EMBL/GenBank/DDBJ whole genome shotgun (WGS) entry which is preliminary data.</text>
</comment>
<accession>A0ABT3K7Y7</accession>
<dbReference type="RefSeq" id="WP_171791185.1">
    <property type="nucleotide sequence ID" value="NZ_JABJWD010000073.1"/>
</dbReference>